<proteinExistence type="inferred from homology"/>
<dbReference type="GO" id="GO:0010498">
    <property type="term" value="P:proteasomal protein catabolic process"/>
    <property type="evidence" value="ECO:0007669"/>
    <property type="project" value="UniProtKB-UniRule"/>
</dbReference>
<dbReference type="InterPro" id="IPR029055">
    <property type="entry name" value="Ntn_hydrolases_N"/>
</dbReference>
<dbReference type="PROSITE" id="PS00854">
    <property type="entry name" value="PROTEASOME_BETA_1"/>
    <property type="match status" value="1"/>
</dbReference>
<dbReference type="InterPro" id="IPR019983">
    <property type="entry name" value="Pept_T1A_Psome_bsu_arc"/>
</dbReference>
<dbReference type="Pfam" id="PF00227">
    <property type="entry name" value="Proteasome"/>
    <property type="match status" value="1"/>
</dbReference>
<keyword evidence="4 9" id="KW-0888">Threonine protease</keyword>
<evidence type="ECO:0000256" key="7">
    <source>
        <dbReference type="ARBA" id="ARBA00022942"/>
    </source>
</evidence>
<dbReference type="FunFam" id="3.60.20.10:FF:000049">
    <property type="entry name" value="Proteasome subunit beta"/>
    <property type="match status" value="1"/>
</dbReference>
<comment type="function">
    <text evidence="9">Component of the proteasome core, a large protease complex with broad specificity involved in protein degradation.</text>
</comment>
<dbReference type="InterPro" id="IPR023333">
    <property type="entry name" value="Proteasome_suB-type"/>
</dbReference>
<dbReference type="InterPro" id="IPR000243">
    <property type="entry name" value="Pept_T1A_subB"/>
</dbReference>
<dbReference type="GO" id="GO:0019774">
    <property type="term" value="C:proteasome core complex, beta-subunit complex"/>
    <property type="evidence" value="ECO:0007669"/>
    <property type="project" value="UniProtKB-UniRule"/>
</dbReference>
<comment type="catalytic activity">
    <reaction evidence="1 9">
        <text>Cleavage of peptide bonds with very broad specificity.</text>
        <dbReference type="EC" id="3.4.25.1"/>
    </reaction>
</comment>
<evidence type="ECO:0000256" key="4">
    <source>
        <dbReference type="ARBA" id="ARBA00022698"/>
    </source>
</evidence>
<sequence>MEEAKTLKGTTTVGLVCSDGVLLAADKRATMGYFIANREVEKIFQIDDVLALTVAGSVGDAQTLVRYMKYEAQLYKMNYGKPMSVSAATTLLSNILAQYKFAPFYVQILVGGFDGKPRIFNLDPVGGVTEEKFVSTGSGSPVAYGLLEDAFRDDKSIKDNLKIALRALSAAMKRDVGTGDGIDLVSITPEEFKRYDKDTIKKLLETKHE</sequence>
<name>A0A7D6BNV9_FERL1</name>
<comment type="similarity">
    <text evidence="9">Belongs to the peptidase T1B family.</text>
</comment>
<keyword evidence="2 9" id="KW-0963">Cytoplasm</keyword>
<evidence type="ECO:0000256" key="6">
    <source>
        <dbReference type="ARBA" id="ARBA00022813"/>
    </source>
</evidence>
<evidence type="ECO:0000256" key="9">
    <source>
        <dbReference type="HAMAP-Rule" id="MF_02113"/>
    </source>
</evidence>
<dbReference type="EC" id="3.4.25.1" evidence="9"/>
<evidence type="ECO:0000256" key="3">
    <source>
        <dbReference type="ARBA" id="ARBA00022670"/>
    </source>
</evidence>
<dbReference type="Proteomes" id="UP000510821">
    <property type="component" value="Chromosome"/>
</dbReference>
<dbReference type="GO" id="GO:0004298">
    <property type="term" value="F:threonine-type endopeptidase activity"/>
    <property type="evidence" value="ECO:0007669"/>
    <property type="project" value="UniProtKB-UniRule"/>
</dbReference>
<dbReference type="PANTHER" id="PTHR32194:SF0">
    <property type="entry name" value="ATP-DEPENDENT PROTEASE SUBUNIT HSLV"/>
    <property type="match status" value="1"/>
</dbReference>
<keyword evidence="7 9" id="KW-0647">Proteasome</keyword>
<organism evidence="11 12">
    <name type="scientific">Fermentimicrarchaeum limneticum</name>
    <dbReference type="NCBI Taxonomy" id="2795018"/>
    <lineage>
        <taxon>Archaea</taxon>
        <taxon>Candidatus Micrarchaeota</taxon>
        <taxon>Candidatus Fermentimicrarchaeales</taxon>
        <taxon>Candidatus Fermentimicrarchaeaceae</taxon>
        <taxon>Candidatus Fermentimicrarchaeum</taxon>
    </lineage>
</organism>
<dbReference type="Gene3D" id="3.60.20.10">
    <property type="entry name" value="Glutamine Phosphoribosylpyrophosphate, subunit 1, domain 1"/>
    <property type="match status" value="1"/>
</dbReference>
<dbReference type="PRINTS" id="PR00141">
    <property type="entry name" value="PROTEASOME"/>
</dbReference>
<dbReference type="PANTHER" id="PTHR32194">
    <property type="entry name" value="METALLOPROTEASE TLDD"/>
    <property type="match status" value="1"/>
</dbReference>
<evidence type="ECO:0000256" key="10">
    <source>
        <dbReference type="PIRSR" id="PIRSR600243-1"/>
    </source>
</evidence>
<reference evidence="12" key="1">
    <citation type="submission" date="2020-07" db="EMBL/GenBank/DDBJ databases">
        <title>Metabolic diversity and evolutionary history of the archaeal phylum ###Micrarchaeota### uncovered from a freshwater lake metagenome.</title>
        <authorList>
            <person name="Kadnikov V.V."/>
            <person name="Savvichev A.S."/>
            <person name="Mardanov A.V."/>
            <person name="Beletsky A.V."/>
            <person name="Chupakov A.V."/>
            <person name="Kokryatskaya N.M."/>
            <person name="Pimenov N.V."/>
            <person name="Ravin N.V."/>
        </authorList>
    </citation>
    <scope>NUCLEOTIDE SEQUENCE [LARGE SCALE GENOMIC DNA]</scope>
</reference>
<evidence type="ECO:0000313" key="11">
    <source>
        <dbReference type="EMBL" id="QLJ52942.1"/>
    </source>
</evidence>
<dbReference type="KEGG" id="flt:Sv326_0767"/>
<dbReference type="GO" id="GO:0005737">
    <property type="term" value="C:cytoplasm"/>
    <property type="evidence" value="ECO:0007669"/>
    <property type="project" value="UniProtKB-SubCell"/>
</dbReference>
<gene>
    <name evidence="9" type="primary">psmB</name>
    <name evidence="11" type="ORF">Sv326_0767</name>
</gene>
<dbReference type="NCBIfam" id="TIGR03634">
    <property type="entry name" value="arc_protsome_B"/>
    <property type="match status" value="1"/>
</dbReference>
<comment type="subunit">
    <text evidence="9">The 20S proteasome core is composed of 14 alpha and 14 beta subunits that assemble into four stacked heptameric rings, resulting in a barrel-shaped structure. The two inner rings, each composed of seven catalytic beta subunits, are sandwiched by two outer rings, each composed of seven alpha subunits. The catalytic chamber with the active sites is on the inside of the barrel. Has a gated structure, the ends of the cylinder being occluded by the N-termini of the alpha-subunits. Is capped at one or both ends by the proteasome regulatory ATPase, PAN.</text>
</comment>
<evidence type="ECO:0000313" key="12">
    <source>
        <dbReference type="Proteomes" id="UP000510821"/>
    </source>
</evidence>
<dbReference type="AlphaFoldDB" id="A0A7D6BNV9"/>
<dbReference type="SUPFAM" id="SSF56235">
    <property type="entry name" value="N-terminal nucleophile aminohydrolases (Ntn hydrolases)"/>
    <property type="match status" value="1"/>
</dbReference>
<dbReference type="InterPro" id="IPR001353">
    <property type="entry name" value="Proteasome_sua/b"/>
</dbReference>
<keyword evidence="6 9" id="KW-0068">Autocatalytic cleavage</keyword>
<keyword evidence="5 9" id="KW-0378">Hydrolase</keyword>
<dbReference type="EMBL" id="CP058998">
    <property type="protein sequence ID" value="QLJ52942.1"/>
    <property type="molecule type" value="Genomic_DNA"/>
</dbReference>
<evidence type="ECO:0000256" key="2">
    <source>
        <dbReference type="ARBA" id="ARBA00022490"/>
    </source>
</evidence>
<comment type="activity regulation">
    <text evidence="9">The formation of the proteasomal ATPase PAN-20S proteasome complex, via the docking of the C-termini of PAN into the intersubunit pockets in the alpha-rings, triggers opening of the gate for substrate entry. Interconversion between the open-gate and close-gate conformations leads to a dynamic regulation of the 20S proteasome proteolysis activity.</text>
</comment>
<dbReference type="CDD" id="cd03764">
    <property type="entry name" value="proteasome_beta_archeal"/>
    <property type="match status" value="1"/>
</dbReference>
<keyword evidence="8 9" id="KW-0865">Zymogen</keyword>
<evidence type="ECO:0000256" key="1">
    <source>
        <dbReference type="ARBA" id="ARBA00001198"/>
    </source>
</evidence>
<feature type="propeptide" id="PRO_5028547306" description="Removed in mature form; by autocatalysis" evidence="9">
    <location>
        <begin position="1"/>
        <end position="9"/>
    </location>
</feature>
<keyword evidence="3 9" id="KW-0645">Protease</keyword>
<accession>A0A7D6BNV9</accession>
<dbReference type="HAMAP" id="MF_02113_A">
    <property type="entry name" value="Proteasome_B_A"/>
    <property type="match status" value="1"/>
</dbReference>
<dbReference type="PROSITE" id="PS51476">
    <property type="entry name" value="PROTEASOME_BETA_2"/>
    <property type="match status" value="1"/>
</dbReference>
<feature type="chain" id="PRO_5028547307" description="Proteasome subunit beta" evidence="9">
    <location>
        <begin position="10"/>
        <end position="209"/>
    </location>
</feature>
<evidence type="ECO:0000256" key="5">
    <source>
        <dbReference type="ARBA" id="ARBA00022801"/>
    </source>
</evidence>
<protein>
    <recommendedName>
        <fullName evidence="9">Proteasome subunit beta</fullName>
        <ecNumber evidence="9">3.4.25.1</ecNumber>
    </recommendedName>
    <alternativeName>
        <fullName evidence="9">20S proteasome beta subunit</fullName>
    </alternativeName>
    <alternativeName>
        <fullName evidence="9">Proteasome core protein PsmB</fullName>
    </alternativeName>
</protein>
<feature type="active site" description="Nucleophile" evidence="9 10">
    <location>
        <position position="10"/>
    </location>
</feature>
<comment type="subcellular location">
    <subcellularLocation>
        <location evidence="9">Cytoplasm</location>
    </subcellularLocation>
</comment>
<evidence type="ECO:0000256" key="8">
    <source>
        <dbReference type="ARBA" id="ARBA00023145"/>
    </source>
</evidence>
<dbReference type="InterPro" id="IPR016050">
    <property type="entry name" value="Proteasome_bsu_CS"/>
</dbReference>